<reference evidence="2" key="1">
    <citation type="submission" date="2023-12" db="EMBL/GenBank/DDBJ databases">
        <title>Genome assembly of Anisodus tanguticus.</title>
        <authorList>
            <person name="Wang Y.-J."/>
        </authorList>
    </citation>
    <scope>NUCLEOTIDE SEQUENCE</scope>
    <source>
        <strain evidence="2">KB-2021</strain>
        <tissue evidence="2">Leaf</tissue>
    </source>
</reference>
<comment type="caution">
    <text evidence="2">The sequence shown here is derived from an EMBL/GenBank/DDBJ whole genome shotgun (WGS) entry which is preliminary data.</text>
</comment>
<keyword evidence="3" id="KW-1185">Reference proteome</keyword>
<dbReference type="EMBL" id="JAVYJV010000001">
    <property type="protein sequence ID" value="KAK4380689.1"/>
    <property type="molecule type" value="Genomic_DNA"/>
</dbReference>
<dbReference type="AlphaFoldDB" id="A0AAE1T2U3"/>
<protein>
    <submittedName>
        <fullName evidence="2">Uncharacterized protein</fullName>
    </submittedName>
</protein>
<proteinExistence type="predicted"/>
<gene>
    <name evidence="2" type="ORF">RND71_002551</name>
</gene>
<organism evidence="2 3">
    <name type="scientific">Anisodus tanguticus</name>
    <dbReference type="NCBI Taxonomy" id="243964"/>
    <lineage>
        <taxon>Eukaryota</taxon>
        <taxon>Viridiplantae</taxon>
        <taxon>Streptophyta</taxon>
        <taxon>Embryophyta</taxon>
        <taxon>Tracheophyta</taxon>
        <taxon>Spermatophyta</taxon>
        <taxon>Magnoliopsida</taxon>
        <taxon>eudicotyledons</taxon>
        <taxon>Gunneridae</taxon>
        <taxon>Pentapetalae</taxon>
        <taxon>asterids</taxon>
        <taxon>lamiids</taxon>
        <taxon>Solanales</taxon>
        <taxon>Solanaceae</taxon>
        <taxon>Solanoideae</taxon>
        <taxon>Hyoscyameae</taxon>
        <taxon>Anisodus</taxon>
    </lineage>
</organism>
<evidence type="ECO:0000256" key="1">
    <source>
        <dbReference type="SAM" id="Phobius"/>
    </source>
</evidence>
<feature type="transmembrane region" description="Helical" evidence="1">
    <location>
        <begin position="247"/>
        <end position="266"/>
    </location>
</feature>
<keyword evidence="1" id="KW-1133">Transmembrane helix</keyword>
<keyword evidence="1" id="KW-0812">Transmembrane</keyword>
<accession>A0AAE1T2U3</accession>
<dbReference type="Proteomes" id="UP001291623">
    <property type="component" value="Unassembled WGS sequence"/>
</dbReference>
<evidence type="ECO:0000313" key="3">
    <source>
        <dbReference type="Proteomes" id="UP001291623"/>
    </source>
</evidence>
<name>A0AAE1T2U3_9SOLA</name>
<evidence type="ECO:0000313" key="2">
    <source>
        <dbReference type="EMBL" id="KAK4380689.1"/>
    </source>
</evidence>
<keyword evidence="1" id="KW-0472">Membrane</keyword>
<sequence length="287" mass="32618">MPSPFGHSYETKPDFVAMIIPATVSNSEFVPITGHADTYLSRFLAYCPCLVMLRSTRCGPFVAQSHREAFPGDQASIRVAAMKEVVITSSLYQDSVEKCISLIMHELKARICSYFGLPNQVRHVKWLSFLTIPMSYVYNQWLEIANNVQQAFEDHFVNKLWCCKCVHCAATFTTLLALSLDIEGIDNLDTFLTKDHRRKLFPQVEFYNREYIPQDSVTTSLQSALRFFSTLHVSDGRQAGNSSSPTFLLPRMVMAVFVPMLLIVVLSTEPQREMIQCPYQHLSHDDG</sequence>